<sequence>MINLCNATESGELKLGVIYFSIHKYDNDFGFSYKMINGGFVGGSIDLDYEEDILPIINDEKQFQYGKIIHISNNKKDGTISFFKDNLYIQIPFAITHLSLDLTDEDEGVYEYFDFRKYMKTV</sequence>
<evidence type="ECO:0000313" key="2">
    <source>
        <dbReference type="Proteomes" id="UP000075476"/>
    </source>
</evidence>
<dbReference type="AlphaFoldDB" id="A0A9X0MK78"/>
<dbReference type="Proteomes" id="UP000075476">
    <property type="component" value="Unassembled WGS sequence"/>
</dbReference>
<reference evidence="1 2" key="1">
    <citation type="submission" date="2015-12" db="EMBL/GenBank/DDBJ databases">
        <title>Bacillus cereus Group isolate.</title>
        <authorList>
            <person name="Kovac J."/>
        </authorList>
    </citation>
    <scope>NUCLEOTIDE SEQUENCE [LARGE SCALE GENOMIC DNA]</scope>
    <source>
        <strain evidence="1 2">FSL K6-0073</strain>
    </source>
</reference>
<name>A0A9X0MK78_BACCE</name>
<proteinExistence type="predicted"/>
<gene>
    <name evidence="1" type="ORF">AT268_32390</name>
</gene>
<protein>
    <submittedName>
        <fullName evidence="1">Uncharacterized protein</fullName>
    </submittedName>
</protein>
<comment type="caution">
    <text evidence="1">The sequence shown here is derived from an EMBL/GenBank/DDBJ whole genome shotgun (WGS) entry which is preliminary data.</text>
</comment>
<evidence type="ECO:0000313" key="1">
    <source>
        <dbReference type="EMBL" id="KXY51195.1"/>
    </source>
</evidence>
<accession>A0A9X0MK78</accession>
<dbReference type="RefSeq" id="WP_061662533.1">
    <property type="nucleotide sequence ID" value="NZ_LOMO01000001.1"/>
</dbReference>
<dbReference type="EMBL" id="LOMO01000001">
    <property type="protein sequence ID" value="KXY51195.1"/>
    <property type="molecule type" value="Genomic_DNA"/>
</dbReference>
<organism evidence="1 2">
    <name type="scientific">Bacillus cereus</name>
    <dbReference type="NCBI Taxonomy" id="1396"/>
    <lineage>
        <taxon>Bacteria</taxon>
        <taxon>Bacillati</taxon>
        <taxon>Bacillota</taxon>
        <taxon>Bacilli</taxon>
        <taxon>Bacillales</taxon>
        <taxon>Bacillaceae</taxon>
        <taxon>Bacillus</taxon>
        <taxon>Bacillus cereus group</taxon>
    </lineage>
</organism>